<evidence type="ECO:0000256" key="8">
    <source>
        <dbReference type="SAM" id="MobiDB-lite"/>
    </source>
</evidence>
<dbReference type="InParanoid" id="C8XDF2"/>
<feature type="transmembrane region" description="Helical" evidence="9">
    <location>
        <begin position="88"/>
        <end position="109"/>
    </location>
</feature>
<evidence type="ECO:0000256" key="3">
    <source>
        <dbReference type="ARBA" id="ARBA00022679"/>
    </source>
</evidence>
<name>C8XDF2_NAKMY</name>
<organism evidence="10 11">
    <name type="scientific">Nakamurella multipartita (strain ATCC 700099 / DSM 44233 / CIP 104796 / JCM 9543 / NBRC 105858 / Y-104)</name>
    <name type="common">Microsphaera multipartita</name>
    <dbReference type="NCBI Taxonomy" id="479431"/>
    <lineage>
        <taxon>Bacteria</taxon>
        <taxon>Bacillati</taxon>
        <taxon>Actinomycetota</taxon>
        <taxon>Actinomycetes</taxon>
        <taxon>Nakamurellales</taxon>
        <taxon>Nakamurellaceae</taxon>
        <taxon>Nakamurella</taxon>
    </lineage>
</organism>
<feature type="transmembrane region" description="Helical" evidence="9">
    <location>
        <begin position="408"/>
        <end position="425"/>
    </location>
</feature>
<feature type="transmembrane region" description="Helical" evidence="9">
    <location>
        <begin position="313"/>
        <end position="333"/>
    </location>
</feature>
<dbReference type="HOGENOM" id="CLU_028876_1_0_11"/>
<dbReference type="RefSeq" id="WP_015750442.1">
    <property type="nucleotide sequence ID" value="NC_013235.1"/>
</dbReference>
<dbReference type="Proteomes" id="UP000002218">
    <property type="component" value="Chromosome"/>
</dbReference>
<comment type="subcellular location">
    <subcellularLocation>
        <location evidence="1">Cell membrane</location>
        <topology evidence="1">Multi-pass membrane protein</topology>
    </subcellularLocation>
</comment>
<evidence type="ECO:0000256" key="7">
    <source>
        <dbReference type="ARBA" id="ARBA00024033"/>
    </source>
</evidence>
<dbReference type="PIRSF" id="PIRSF010361">
    <property type="entry name" value="UCP010361"/>
    <property type="match status" value="1"/>
</dbReference>
<evidence type="ECO:0000256" key="4">
    <source>
        <dbReference type="ARBA" id="ARBA00022692"/>
    </source>
</evidence>
<keyword evidence="2" id="KW-1003">Cell membrane</keyword>
<dbReference type="KEGG" id="nml:Namu_5379"/>
<feature type="transmembrane region" description="Helical" evidence="9">
    <location>
        <begin position="232"/>
        <end position="252"/>
    </location>
</feature>
<keyword evidence="6 9" id="KW-0472">Membrane</keyword>
<dbReference type="GO" id="GO:0016758">
    <property type="term" value="F:hexosyltransferase activity"/>
    <property type="evidence" value="ECO:0007669"/>
    <property type="project" value="InterPro"/>
</dbReference>
<dbReference type="AlphaFoldDB" id="C8XDF2"/>
<proteinExistence type="inferred from homology"/>
<dbReference type="EMBL" id="CP001737">
    <property type="protein sequence ID" value="ACV81642.1"/>
    <property type="molecule type" value="Genomic_DNA"/>
</dbReference>
<reference evidence="10 11" key="2">
    <citation type="journal article" date="2010" name="Stand. Genomic Sci.">
        <title>Complete genome sequence of Nakamurella multipartita type strain (Y-104).</title>
        <authorList>
            <person name="Tice H."/>
            <person name="Mayilraj S."/>
            <person name="Sims D."/>
            <person name="Lapidus A."/>
            <person name="Nolan M."/>
            <person name="Lucas S."/>
            <person name="Glavina Del Rio T."/>
            <person name="Copeland A."/>
            <person name="Cheng J.F."/>
            <person name="Meincke L."/>
            <person name="Bruce D."/>
            <person name="Goodwin L."/>
            <person name="Pitluck S."/>
            <person name="Ivanova N."/>
            <person name="Mavromatis K."/>
            <person name="Ovchinnikova G."/>
            <person name="Pati A."/>
            <person name="Chen A."/>
            <person name="Palaniappan K."/>
            <person name="Land M."/>
            <person name="Hauser L."/>
            <person name="Chang Y.J."/>
            <person name="Jeffries C.D."/>
            <person name="Detter J.C."/>
            <person name="Brettin T."/>
            <person name="Rohde M."/>
            <person name="Goker M."/>
            <person name="Bristow J."/>
            <person name="Eisen J.A."/>
            <person name="Markowitz V."/>
            <person name="Hugenholtz P."/>
            <person name="Kyrpides N.C."/>
            <person name="Klenk H.P."/>
            <person name="Chen F."/>
        </authorList>
    </citation>
    <scope>NUCLEOTIDE SEQUENCE [LARGE SCALE GENOMIC DNA]</scope>
    <source>
        <strain evidence="11">ATCC 700099 / DSM 44233 / CIP 104796 / JCM 9543 / NBRC 105858 / Y-104</strain>
    </source>
</reference>
<evidence type="ECO:0000313" key="10">
    <source>
        <dbReference type="EMBL" id="ACV81642.1"/>
    </source>
</evidence>
<sequence length="564" mass="61032">MTATPPADETAAGPGDEAGAAGTPGEPPEPTEQTEPTEPTEPDSLPRAASLSSTERVIPSWTDPTVRRAADVIGGPMGRHALVGRNRLITPLRVCVLMAIVILIGGWLFKAACIQTGADGTLDQSGQRPWIAACYTDVVPLFGSHELDIGALPYKASWLDNGQVRYMEYPVLTGFWMYLMSGLSHGYSAVAKAVGLPVPLDVAAYFTIGAIALGLLYLWAVACTAKIARRRIWDTALMCLAPLLVVHAFTNWDLLPIGLTAGAMLAWARKKPVLAGVLFGLGTAAKLYPVLLLGPLLVLCLRTGKMREWTRTAVAAGVVWLVVNVPVMLAWPAGWYEFIRLNSERPPEYDSWYFIYATLARSAIWDKAPGADSPTLVNLLSLALFAVACVAIGWLGLSARRRPRFAQLAFLVIAAFLLTNKVWSPQYSLWLLPLAVLALPRWRPLLFWQASEAVVWVLLMLSFAGEANKGLSIYPFINAALVRDALVLMLVYLVVRDILRPDKDLVRIAGDDDPSGGVLEDAPDRFTIPSLPAWWARRRSSGAGDPVGTGEPVAVAPARIEPGS</sequence>
<feature type="transmembrane region" description="Helical" evidence="9">
    <location>
        <begin position="272"/>
        <end position="301"/>
    </location>
</feature>
<reference evidence="11" key="1">
    <citation type="submission" date="2009-09" db="EMBL/GenBank/DDBJ databases">
        <title>The complete genome of Nakamurella multipartita DSM 44233.</title>
        <authorList>
            <consortium name="US DOE Joint Genome Institute (JGI-PGF)"/>
            <person name="Lucas S."/>
            <person name="Copeland A."/>
            <person name="Lapidus A."/>
            <person name="Glavina del Rio T."/>
            <person name="Dalin E."/>
            <person name="Tice H."/>
            <person name="Bruce D."/>
            <person name="Goodwin L."/>
            <person name="Pitluck S."/>
            <person name="Kyrpides N."/>
            <person name="Mavromatis K."/>
            <person name="Ivanova N."/>
            <person name="Ovchinnikova G."/>
            <person name="Sims D."/>
            <person name="Meincke L."/>
            <person name="Brettin T."/>
            <person name="Detter J.C."/>
            <person name="Han C."/>
            <person name="Larimer F."/>
            <person name="Land M."/>
            <person name="Hauser L."/>
            <person name="Markowitz V."/>
            <person name="Cheng J.-F."/>
            <person name="Hugenholtz P."/>
            <person name="Woyke T."/>
            <person name="Wu D."/>
            <person name="Klenk H.-P."/>
            <person name="Eisen J.A."/>
        </authorList>
    </citation>
    <scope>NUCLEOTIDE SEQUENCE [LARGE SCALE GENOMIC DNA]</scope>
    <source>
        <strain evidence="11">ATCC 700099 / DSM 44233 / CIP 104796 / JCM 9543 / NBRC 105858 / Y-104</strain>
    </source>
</reference>
<dbReference type="Pfam" id="PF09594">
    <property type="entry name" value="GT87"/>
    <property type="match status" value="1"/>
</dbReference>
<evidence type="ECO:0000256" key="6">
    <source>
        <dbReference type="ARBA" id="ARBA00023136"/>
    </source>
</evidence>
<gene>
    <name evidence="10" type="ordered locus">Namu_5379</name>
</gene>
<evidence type="ECO:0000256" key="9">
    <source>
        <dbReference type="SAM" id="Phobius"/>
    </source>
</evidence>
<dbReference type="InterPro" id="IPR016570">
    <property type="entry name" value="UCP010361"/>
</dbReference>
<feature type="region of interest" description="Disordered" evidence="8">
    <location>
        <begin position="1"/>
        <end position="61"/>
    </location>
</feature>
<keyword evidence="3" id="KW-0808">Transferase</keyword>
<dbReference type="STRING" id="479431.Namu_5379"/>
<evidence type="ECO:0000256" key="2">
    <source>
        <dbReference type="ARBA" id="ARBA00022475"/>
    </source>
</evidence>
<feature type="region of interest" description="Disordered" evidence="8">
    <location>
        <begin position="540"/>
        <end position="564"/>
    </location>
</feature>
<feature type="transmembrane region" description="Helical" evidence="9">
    <location>
        <begin position="376"/>
        <end position="396"/>
    </location>
</feature>
<feature type="transmembrane region" description="Helical" evidence="9">
    <location>
        <begin position="202"/>
        <end position="220"/>
    </location>
</feature>
<keyword evidence="4 9" id="KW-0812">Transmembrane</keyword>
<keyword evidence="11" id="KW-1185">Reference proteome</keyword>
<dbReference type="InterPro" id="IPR018584">
    <property type="entry name" value="GT87"/>
</dbReference>
<feature type="transmembrane region" description="Helical" evidence="9">
    <location>
        <begin position="476"/>
        <end position="495"/>
    </location>
</feature>
<evidence type="ECO:0000256" key="5">
    <source>
        <dbReference type="ARBA" id="ARBA00022989"/>
    </source>
</evidence>
<protein>
    <submittedName>
        <fullName evidence="10">Integral membrane protein-like protein</fullName>
    </submittedName>
</protein>
<feature type="compositionally biased region" description="Low complexity" evidence="8">
    <location>
        <begin position="7"/>
        <end position="24"/>
    </location>
</feature>
<keyword evidence="5 9" id="KW-1133">Transmembrane helix</keyword>
<dbReference type="eggNOG" id="COG5650">
    <property type="taxonomic scope" value="Bacteria"/>
</dbReference>
<evidence type="ECO:0000313" key="11">
    <source>
        <dbReference type="Proteomes" id="UP000002218"/>
    </source>
</evidence>
<comment type="similarity">
    <text evidence="7">Belongs to the glycosyltransferase 87 family.</text>
</comment>
<accession>C8XDF2</accession>
<feature type="transmembrane region" description="Helical" evidence="9">
    <location>
        <begin position="169"/>
        <end position="190"/>
    </location>
</feature>
<evidence type="ECO:0000256" key="1">
    <source>
        <dbReference type="ARBA" id="ARBA00004651"/>
    </source>
</evidence>
<dbReference type="GO" id="GO:0005886">
    <property type="term" value="C:plasma membrane"/>
    <property type="evidence" value="ECO:0007669"/>
    <property type="project" value="UniProtKB-SubCell"/>
</dbReference>